<accession>A0AAV1C1T0</accession>
<dbReference type="InterPro" id="IPR045191">
    <property type="entry name" value="MBR1/2-like"/>
</dbReference>
<feature type="region of interest" description="Disordered" evidence="9">
    <location>
        <begin position="153"/>
        <end position="215"/>
    </location>
</feature>
<evidence type="ECO:0000313" key="11">
    <source>
        <dbReference type="EMBL" id="CAI9088737.1"/>
    </source>
</evidence>
<feature type="compositionally biased region" description="Polar residues" evidence="9">
    <location>
        <begin position="197"/>
        <end position="215"/>
    </location>
</feature>
<evidence type="ECO:0000256" key="1">
    <source>
        <dbReference type="ARBA" id="ARBA00000900"/>
    </source>
</evidence>
<evidence type="ECO:0000256" key="4">
    <source>
        <dbReference type="ARBA" id="ARBA00022723"/>
    </source>
</evidence>
<evidence type="ECO:0000259" key="10">
    <source>
        <dbReference type="PROSITE" id="PS50089"/>
    </source>
</evidence>
<keyword evidence="6" id="KW-0833">Ubl conjugation pathway</keyword>
<sequence>MGQRNMHMVELEPDRRGQDYIHPEPCIFYGAMTNFPQPSLHAVVPGPVNAGNFNLHHLPEHHDGSLFYNLPQYNQYPGANLDPTIGSSSIPYNPYMAPPCAPRDFPIQVSHGTSDPLCYPSGHVMVGVPTDGYGRANPYLDSIRGSFKRKTAEGLPRNVQHSDALEGSSSSVATVSARPLESDATPTDAVPPELRGNETSSVTESGPNRSLRNRSNVIGPESVMARSPNHSVQPNFVGQPYPVPGTPWLGVDINSFPWNQASTLPYIHGGMEVSNMGLQGYRVAGSSGNFLIPQGRPSFHHQPPHVQGLGHNMNFGSQMVTVPRRFPPNSNVVGPFQGVMETGARYLGPVPPTGFRVYRPPRREVSAEANPRQRNLQHLRVLPEDGVAILEVPGYQEAGDSMDQHREMRLDIDEMSYEELLALGEQIGHVVTGLSEEAIAANMKKRLFTSSSTCSNVDEALSESREVDFCVVCQNDYKVEEEIGTLECGHEYHVDCIKQWLVVKNTCPICKSTALTGEGNGKGKGKDSEC</sequence>
<evidence type="ECO:0000313" key="12">
    <source>
        <dbReference type="Proteomes" id="UP001161247"/>
    </source>
</evidence>
<dbReference type="Proteomes" id="UP001161247">
    <property type="component" value="Chromosome 1"/>
</dbReference>
<organism evidence="11 12">
    <name type="scientific">Oldenlandia corymbosa var. corymbosa</name>
    <dbReference type="NCBI Taxonomy" id="529605"/>
    <lineage>
        <taxon>Eukaryota</taxon>
        <taxon>Viridiplantae</taxon>
        <taxon>Streptophyta</taxon>
        <taxon>Embryophyta</taxon>
        <taxon>Tracheophyta</taxon>
        <taxon>Spermatophyta</taxon>
        <taxon>Magnoliopsida</taxon>
        <taxon>eudicotyledons</taxon>
        <taxon>Gunneridae</taxon>
        <taxon>Pentapetalae</taxon>
        <taxon>asterids</taxon>
        <taxon>lamiids</taxon>
        <taxon>Gentianales</taxon>
        <taxon>Rubiaceae</taxon>
        <taxon>Rubioideae</taxon>
        <taxon>Spermacoceae</taxon>
        <taxon>Hedyotis-Oldenlandia complex</taxon>
        <taxon>Oldenlandia</taxon>
    </lineage>
</organism>
<dbReference type="Gene3D" id="3.30.40.10">
    <property type="entry name" value="Zinc/RING finger domain, C3HC4 (zinc finger)"/>
    <property type="match status" value="1"/>
</dbReference>
<reference evidence="11" key="1">
    <citation type="submission" date="2023-03" db="EMBL/GenBank/DDBJ databases">
        <authorList>
            <person name="Julca I."/>
        </authorList>
    </citation>
    <scope>NUCLEOTIDE SEQUENCE</scope>
</reference>
<dbReference type="Pfam" id="PF13639">
    <property type="entry name" value="zf-RING_2"/>
    <property type="match status" value="1"/>
</dbReference>
<feature type="domain" description="RING-type" evidence="10">
    <location>
        <begin position="470"/>
        <end position="511"/>
    </location>
</feature>
<dbReference type="AlphaFoldDB" id="A0AAV1C1T0"/>
<evidence type="ECO:0000256" key="3">
    <source>
        <dbReference type="ARBA" id="ARBA00022679"/>
    </source>
</evidence>
<dbReference type="InterPro" id="IPR013083">
    <property type="entry name" value="Znf_RING/FYVE/PHD"/>
</dbReference>
<evidence type="ECO:0000256" key="6">
    <source>
        <dbReference type="ARBA" id="ARBA00022786"/>
    </source>
</evidence>
<keyword evidence="4" id="KW-0479">Metal-binding</keyword>
<evidence type="ECO:0000256" key="2">
    <source>
        <dbReference type="ARBA" id="ARBA00012483"/>
    </source>
</evidence>
<evidence type="ECO:0000256" key="5">
    <source>
        <dbReference type="ARBA" id="ARBA00022771"/>
    </source>
</evidence>
<dbReference type="GO" id="GO:0008270">
    <property type="term" value="F:zinc ion binding"/>
    <property type="evidence" value="ECO:0007669"/>
    <property type="project" value="UniProtKB-KW"/>
</dbReference>
<keyword evidence="5 8" id="KW-0863">Zinc-finger</keyword>
<gene>
    <name evidence="11" type="ORF">OLC1_LOCUS1241</name>
</gene>
<keyword evidence="12" id="KW-1185">Reference proteome</keyword>
<keyword evidence="7" id="KW-0862">Zinc</keyword>
<dbReference type="SMART" id="SM00184">
    <property type="entry name" value="RING"/>
    <property type="match status" value="1"/>
</dbReference>
<evidence type="ECO:0000256" key="8">
    <source>
        <dbReference type="PROSITE-ProRule" id="PRU00175"/>
    </source>
</evidence>
<comment type="catalytic activity">
    <reaction evidence="1">
        <text>S-ubiquitinyl-[E2 ubiquitin-conjugating enzyme]-L-cysteine + [acceptor protein]-L-lysine = [E2 ubiquitin-conjugating enzyme]-L-cysteine + N(6)-ubiquitinyl-[acceptor protein]-L-lysine.</text>
        <dbReference type="EC" id="2.3.2.27"/>
    </reaction>
</comment>
<dbReference type="SUPFAM" id="SSF57850">
    <property type="entry name" value="RING/U-box"/>
    <property type="match status" value="1"/>
</dbReference>
<dbReference type="PROSITE" id="PS50089">
    <property type="entry name" value="ZF_RING_2"/>
    <property type="match status" value="1"/>
</dbReference>
<dbReference type="GO" id="GO:0061630">
    <property type="term" value="F:ubiquitin protein ligase activity"/>
    <property type="evidence" value="ECO:0007669"/>
    <property type="project" value="UniProtKB-EC"/>
</dbReference>
<protein>
    <recommendedName>
        <fullName evidence="2">RING-type E3 ubiquitin transferase</fullName>
        <ecNumber evidence="2">2.3.2.27</ecNumber>
    </recommendedName>
</protein>
<dbReference type="PANTHER" id="PTHR22937:SF222">
    <property type="entry name" value="RING-TYPE E3 UBIQUITIN TRANSFERASE"/>
    <property type="match status" value="1"/>
</dbReference>
<proteinExistence type="predicted"/>
<evidence type="ECO:0000256" key="7">
    <source>
        <dbReference type="ARBA" id="ARBA00022833"/>
    </source>
</evidence>
<name>A0AAV1C1T0_OLDCO</name>
<dbReference type="EMBL" id="OX459118">
    <property type="protein sequence ID" value="CAI9088737.1"/>
    <property type="molecule type" value="Genomic_DNA"/>
</dbReference>
<evidence type="ECO:0000256" key="9">
    <source>
        <dbReference type="SAM" id="MobiDB-lite"/>
    </source>
</evidence>
<dbReference type="GO" id="GO:0005634">
    <property type="term" value="C:nucleus"/>
    <property type="evidence" value="ECO:0007669"/>
    <property type="project" value="TreeGrafter"/>
</dbReference>
<keyword evidence="3" id="KW-0808">Transferase</keyword>
<dbReference type="EC" id="2.3.2.27" evidence="2"/>
<dbReference type="InterPro" id="IPR001841">
    <property type="entry name" value="Znf_RING"/>
</dbReference>
<dbReference type="PANTHER" id="PTHR22937">
    <property type="entry name" value="E3 UBIQUITIN-PROTEIN LIGASE RNF165"/>
    <property type="match status" value="1"/>
</dbReference>